<evidence type="ECO:0000313" key="2">
    <source>
        <dbReference type="Proteomes" id="UP001501310"/>
    </source>
</evidence>
<protein>
    <submittedName>
        <fullName evidence="1">Uncharacterized protein</fullName>
    </submittedName>
</protein>
<sequence>MQVAQALGVPAFDLLGDSRNIIAQASGAAACRTPAARAHLARFTAAAASVPPRRLRWLPRHQNLAGIALDRRNNS</sequence>
<dbReference type="EMBL" id="BAAAZD010000001">
    <property type="protein sequence ID" value="GAA3996699.1"/>
    <property type="molecule type" value="Genomic_DNA"/>
</dbReference>
<organism evidence="1 2">
    <name type="scientific">Sphingomonas humi</name>
    <dbReference type="NCBI Taxonomy" id="335630"/>
    <lineage>
        <taxon>Bacteria</taxon>
        <taxon>Pseudomonadati</taxon>
        <taxon>Pseudomonadota</taxon>
        <taxon>Alphaproteobacteria</taxon>
        <taxon>Sphingomonadales</taxon>
        <taxon>Sphingomonadaceae</taxon>
        <taxon>Sphingomonas</taxon>
    </lineage>
</organism>
<dbReference type="Proteomes" id="UP001501310">
    <property type="component" value="Unassembled WGS sequence"/>
</dbReference>
<reference evidence="2" key="1">
    <citation type="journal article" date="2019" name="Int. J. Syst. Evol. Microbiol.">
        <title>The Global Catalogue of Microorganisms (GCM) 10K type strain sequencing project: providing services to taxonomists for standard genome sequencing and annotation.</title>
        <authorList>
            <consortium name="The Broad Institute Genomics Platform"/>
            <consortium name="The Broad Institute Genome Sequencing Center for Infectious Disease"/>
            <person name="Wu L."/>
            <person name="Ma J."/>
        </authorList>
    </citation>
    <scope>NUCLEOTIDE SEQUENCE [LARGE SCALE GENOMIC DNA]</scope>
    <source>
        <strain evidence="2">JCM 16603</strain>
    </source>
</reference>
<comment type="caution">
    <text evidence="1">The sequence shown here is derived from an EMBL/GenBank/DDBJ whole genome shotgun (WGS) entry which is preliminary data.</text>
</comment>
<gene>
    <name evidence="1" type="ORF">GCM10022211_02250</name>
</gene>
<keyword evidence="2" id="KW-1185">Reference proteome</keyword>
<proteinExistence type="predicted"/>
<evidence type="ECO:0000313" key="1">
    <source>
        <dbReference type="EMBL" id="GAA3996699.1"/>
    </source>
</evidence>
<accession>A0ABP7RFG9</accession>
<name>A0ABP7RFG9_9SPHN</name>